<evidence type="ECO:0000256" key="1">
    <source>
        <dbReference type="SAM" id="MobiDB-lite"/>
    </source>
</evidence>
<gene>
    <name evidence="2" type="ORF">BURPS1710A_A2804</name>
</gene>
<name>A0A0E1W0J7_BURPE</name>
<protein>
    <submittedName>
        <fullName evidence="2">Uncharacterized protein</fullName>
    </submittedName>
</protein>
<dbReference type="Proteomes" id="UP000001812">
    <property type="component" value="Chromosome II"/>
</dbReference>
<dbReference type="HOGENOM" id="CLU_3286234_0_0_4"/>
<feature type="compositionally biased region" description="Basic and acidic residues" evidence="1">
    <location>
        <begin position="27"/>
        <end position="47"/>
    </location>
</feature>
<dbReference type="AlphaFoldDB" id="A0A0E1W0J7"/>
<dbReference type="EMBL" id="CM000833">
    <property type="protein sequence ID" value="EET03172.1"/>
    <property type="molecule type" value="Genomic_DNA"/>
</dbReference>
<accession>A0A0E1W0J7</accession>
<feature type="region of interest" description="Disordered" evidence="1">
    <location>
        <begin position="1"/>
        <end position="47"/>
    </location>
</feature>
<reference evidence="2" key="1">
    <citation type="submission" date="2009-05" db="EMBL/GenBank/DDBJ databases">
        <authorList>
            <person name="Harkins D.M."/>
            <person name="DeShazer D."/>
            <person name="Woods D.E."/>
            <person name="Brinkac L.M."/>
            <person name="Brown K.A."/>
            <person name="Hung G.C."/>
            <person name="Tuanyok A."/>
            <person name="Zhang B."/>
            <person name="Nierman W.C."/>
        </authorList>
    </citation>
    <scope>NUCLEOTIDE SEQUENCE [LARGE SCALE GENOMIC DNA]</scope>
    <source>
        <strain evidence="2">1710a</strain>
    </source>
</reference>
<sequence>MSRPACRMLENGHTRASPHQAALAKAAGDKLRHGRERNCDRLHASTA</sequence>
<proteinExistence type="predicted"/>
<organism evidence="2">
    <name type="scientific">Burkholderia pseudomallei 1710a</name>
    <dbReference type="NCBI Taxonomy" id="320371"/>
    <lineage>
        <taxon>Bacteria</taxon>
        <taxon>Pseudomonadati</taxon>
        <taxon>Pseudomonadota</taxon>
        <taxon>Betaproteobacteria</taxon>
        <taxon>Burkholderiales</taxon>
        <taxon>Burkholderiaceae</taxon>
        <taxon>Burkholderia</taxon>
        <taxon>pseudomallei group</taxon>
    </lineage>
</organism>
<evidence type="ECO:0000313" key="2">
    <source>
        <dbReference type="EMBL" id="EET03172.1"/>
    </source>
</evidence>